<dbReference type="InterPro" id="IPR003961">
    <property type="entry name" value="FN3_dom"/>
</dbReference>
<evidence type="ECO:0000259" key="4">
    <source>
        <dbReference type="PROSITE" id="PS50853"/>
    </source>
</evidence>
<gene>
    <name evidence="5" type="ORF">METZ01_LOCUS75982</name>
</gene>
<dbReference type="InterPro" id="IPR001254">
    <property type="entry name" value="Trypsin_dom"/>
</dbReference>
<dbReference type="CDD" id="cd00190">
    <property type="entry name" value="Tryp_SPc"/>
    <property type="match status" value="1"/>
</dbReference>
<dbReference type="SUPFAM" id="SSF50494">
    <property type="entry name" value="Trypsin-like serine proteases"/>
    <property type="match status" value="1"/>
</dbReference>
<dbReference type="Pfam" id="PF00041">
    <property type="entry name" value="fn3"/>
    <property type="match status" value="4"/>
</dbReference>
<feature type="domain" description="Peptidase S1" evidence="3">
    <location>
        <begin position="521"/>
        <end position="758"/>
    </location>
</feature>
<dbReference type="GO" id="GO:0004252">
    <property type="term" value="F:serine-type endopeptidase activity"/>
    <property type="evidence" value="ECO:0007669"/>
    <property type="project" value="InterPro"/>
</dbReference>
<keyword evidence="1" id="KW-0677">Repeat</keyword>
<feature type="domain" description="Fibronectin type-III" evidence="4">
    <location>
        <begin position="1003"/>
        <end position="1086"/>
    </location>
</feature>
<dbReference type="SMART" id="SM00060">
    <property type="entry name" value="FN3"/>
    <property type="match status" value="5"/>
</dbReference>
<dbReference type="InterPro" id="IPR001314">
    <property type="entry name" value="Peptidase_S1A"/>
</dbReference>
<dbReference type="PRINTS" id="PR00722">
    <property type="entry name" value="CHYMOTRYPSIN"/>
</dbReference>
<dbReference type="Gene3D" id="2.40.10.10">
    <property type="entry name" value="Trypsin-like serine proteases"/>
    <property type="match status" value="1"/>
</dbReference>
<reference evidence="5" key="1">
    <citation type="submission" date="2018-05" db="EMBL/GenBank/DDBJ databases">
        <authorList>
            <person name="Lanie J.A."/>
            <person name="Ng W.-L."/>
            <person name="Kazmierczak K.M."/>
            <person name="Andrzejewski T.M."/>
            <person name="Davidsen T.M."/>
            <person name="Wayne K.J."/>
            <person name="Tettelin H."/>
            <person name="Glass J.I."/>
            <person name="Rusch D."/>
            <person name="Podicherti R."/>
            <person name="Tsui H.-C.T."/>
            <person name="Winkler M.E."/>
        </authorList>
    </citation>
    <scope>NUCLEOTIDE SEQUENCE</scope>
</reference>
<dbReference type="PROSITE" id="PS50853">
    <property type="entry name" value="FN3"/>
    <property type="match status" value="4"/>
</dbReference>
<dbReference type="PANTHER" id="PTHR13817">
    <property type="entry name" value="TITIN"/>
    <property type="match status" value="1"/>
</dbReference>
<dbReference type="InterPro" id="IPR033116">
    <property type="entry name" value="TRYPSIN_SER"/>
</dbReference>
<dbReference type="InterPro" id="IPR013783">
    <property type="entry name" value="Ig-like_fold"/>
</dbReference>
<dbReference type="Pfam" id="PF00089">
    <property type="entry name" value="Trypsin"/>
    <property type="match status" value="1"/>
</dbReference>
<evidence type="ECO:0000313" key="5">
    <source>
        <dbReference type="EMBL" id="SVA23128.1"/>
    </source>
</evidence>
<accession>A0A381U6D5</accession>
<evidence type="ECO:0008006" key="6">
    <source>
        <dbReference type="Google" id="ProtNLM"/>
    </source>
</evidence>
<dbReference type="PROSITE" id="PS50240">
    <property type="entry name" value="TRYPSIN_DOM"/>
    <property type="match status" value="1"/>
</dbReference>
<dbReference type="PROSITE" id="PS00134">
    <property type="entry name" value="TRYPSIN_HIS"/>
    <property type="match status" value="1"/>
</dbReference>
<proteinExistence type="predicted"/>
<evidence type="ECO:0000256" key="1">
    <source>
        <dbReference type="ARBA" id="ARBA00022737"/>
    </source>
</evidence>
<dbReference type="SUPFAM" id="SSF49265">
    <property type="entry name" value="Fibronectin type III"/>
    <property type="match status" value="3"/>
</dbReference>
<feature type="domain" description="Fibronectin type-III" evidence="4">
    <location>
        <begin position="907"/>
        <end position="1001"/>
    </location>
</feature>
<dbReference type="PANTHER" id="PTHR13817:SF73">
    <property type="entry name" value="FIBRONECTIN TYPE-III DOMAIN-CONTAINING PROTEIN"/>
    <property type="match status" value="1"/>
</dbReference>
<dbReference type="PRINTS" id="PR00014">
    <property type="entry name" value="FNTYPEIII"/>
</dbReference>
<evidence type="ECO:0000259" key="3">
    <source>
        <dbReference type="PROSITE" id="PS50240"/>
    </source>
</evidence>
<dbReference type="PROSITE" id="PS00135">
    <property type="entry name" value="TRYPSIN_SER"/>
    <property type="match status" value="1"/>
</dbReference>
<evidence type="ECO:0000256" key="2">
    <source>
        <dbReference type="ARBA" id="ARBA00023157"/>
    </source>
</evidence>
<dbReference type="InterPro" id="IPR050964">
    <property type="entry name" value="Striated_Muscle_Regulatory"/>
</dbReference>
<dbReference type="InterPro" id="IPR009003">
    <property type="entry name" value="Peptidase_S1_PA"/>
</dbReference>
<dbReference type="InterPro" id="IPR018114">
    <property type="entry name" value="TRYPSIN_HIS"/>
</dbReference>
<sequence length="1086" mass="110986">MRKTIGALAVGTVLSFVLLVGVFAGPVSADPVGSAYDEADLPGLFWAADYLDLDGPEGLQQTGVAVINFILGISGKTDPECDLGYGAWIDPYGTLRYESQWVGEDLAMLDWVADHYCISREQSQVFGAALLNFFAGLDANAKGIEIVHPAVPEPDAVAPVVFSGAGTQTVSLTSGLPSDYQIVSFTHAGTGSFRVASLDVAGNELEVLITREGSFWGRVVADDPESYAALAVVADGAWSASFLPTTSATPFGSGITAGGMQDDVLLLPASVPEDAGLVTARHDGASDFVVWEYGPDGRALALPINEVGAFSGQANLATGTRFLEVAATGEWVMAVGTSLPPRRVGVPGVTRGDARLEITWSTPGDGGSPITGFDVWVKPAATNDLVENWTRVEVPAEVTTHTTTDLVNGTTYHVVVRARNGVGAGPWSEAVAMAPLLDDTPDAVSALTATAGDRQVQLAWSPPASGTDGVTYRVIWYDEDAGGTAETQSRSGLTREDRREGSVAARGLLISPPASVRLPSIVGGDTSSVADHPHTVAILSAGVTDGFSSQYCGGTLVTPRWVVTAAHCVADSVAAEVEVAAGISSLDAIGPGDRYAVESIHAHSDFDSDLVLNDIALLYLVTAVDAAASDPIPWQDAGSAPVSGTPVSISGWGSSDMAGEDFGVDLRSAAVSVLAGPGEDVCGNWPDFQSDVELCVGGEAGVGACLGDSGGPVVAELGTTRLVGVVSYGLTGSCADGEFPNVATRVSGYADWIAGLVGTPWQEAVGLTDPSYTVSGLVNGRTYAFRVSATNVYGVTSGSTTVLVTPVGPPDRTATPTGVGGSGSATLTWTAPFTADGHPITDYVIEYSGDDGATWGVIEDGVLTETSVVLPGFDNGRTMRYRVAAVNDLGAGEFSASVSVLIGTPDAPSDVDVSAVGDGRVTLTWSAPTSDGGSAITDYVVEFSTDGGTTWVVYAEGVSVEVGADITGLANGVTHSFRLATVTAIGTSPWSITANGVPGRPSVVGDLVATSGDGQVALAWTAPTADGGSAVTGYAIEYSADGGATWTAFDDVLAGEAGATITELVNGTAYRFRVAAATAIGTSTWV</sequence>
<name>A0A381U6D5_9ZZZZ</name>
<dbReference type="InterPro" id="IPR043504">
    <property type="entry name" value="Peptidase_S1_PA_chymotrypsin"/>
</dbReference>
<dbReference type="EMBL" id="UINC01005719">
    <property type="protein sequence ID" value="SVA23128.1"/>
    <property type="molecule type" value="Genomic_DNA"/>
</dbReference>
<feature type="domain" description="Fibronectin type-III" evidence="4">
    <location>
        <begin position="340"/>
        <end position="443"/>
    </location>
</feature>
<dbReference type="FunFam" id="2.40.10.10:FF:000068">
    <property type="entry name" value="transmembrane protease serine 2"/>
    <property type="match status" value="1"/>
</dbReference>
<keyword evidence="2" id="KW-1015">Disulfide bond</keyword>
<feature type="domain" description="Fibronectin type-III" evidence="4">
    <location>
        <begin position="806"/>
        <end position="905"/>
    </location>
</feature>
<dbReference type="AlphaFoldDB" id="A0A381U6D5"/>
<feature type="non-terminal residue" evidence="5">
    <location>
        <position position="1086"/>
    </location>
</feature>
<dbReference type="InterPro" id="IPR036116">
    <property type="entry name" value="FN3_sf"/>
</dbReference>
<dbReference type="SMART" id="SM00020">
    <property type="entry name" value="Tryp_SPc"/>
    <property type="match status" value="1"/>
</dbReference>
<protein>
    <recommendedName>
        <fullName evidence="6">Trypsin-like serine protease</fullName>
    </recommendedName>
</protein>
<dbReference type="CDD" id="cd00063">
    <property type="entry name" value="FN3"/>
    <property type="match status" value="5"/>
</dbReference>
<dbReference type="Gene3D" id="2.60.40.10">
    <property type="entry name" value="Immunoglobulins"/>
    <property type="match status" value="5"/>
</dbReference>
<dbReference type="GO" id="GO:0006508">
    <property type="term" value="P:proteolysis"/>
    <property type="evidence" value="ECO:0007669"/>
    <property type="project" value="InterPro"/>
</dbReference>
<organism evidence="5">
    <name type="scientific">marine metagenome</name>
    <dbReference type="NCBI Taxonomy" id="408172"/>
    <lineage>
        <taxon>unclassified sequences</taxon>
        <taxon>metagenomes</taxon>
        <taxon>ecological metagenomes</taxon>
    </lineage>
</organism>